<dbReference type="PROSITE" id="PS50110">
    <property type="entry name" value="RESPONSE_REGULATORY"/>
    <property type="match status" value="1"/>
</dbReference>
<dbReference type="SUPFAM" id="SSF52172">
    <property type="entry name" value="CheY-like"/>
    <property type="match status" value="1"/>
</dbReference>
<dbReference type="GO" id="GO:0000160">
    <property type="term" value="P:phosphorelay signal transduction system"/>
    <property type="evidence" value="ECO:0007669"/>
    <property type="project" value="InterPro"/>
</dbReference>
<sequence>MDMRGRSVLVVEDDYLQAHEIGDFFRRTGATVLGPALTIGAAMKHAAVAEAAILDLDMAGRMVYPVAETLARRNVPFVFYTGRGRTDDLPAALRHVQIISKPVMPDALGDAFARLHDPQVDPWQDVERMLPMLRVWSRLLLKDPASADRLVERALYEAIAAVKRGEVPSGDRATWLFGKCTRVLERDGPEIMN</sequence>
<organism evidence="3 4">
    <name type="scientific">Roseivivax isoporae LMG 25204</name>
    <dbReference type="NCBI Taxonomy" id="1449351"/>
    <lineage>
        <taxon>Bacteria</taxon>
        <taxon>Pseudomonadati</taxon>
        <taxon>Pseudomonadota</taxon>
        <taxon>Alphaproteobacteria</taxon>
        <taxon>Rhodobacterales</taxon>
        <taxon>Roseobacteraceae</taxon>
        <taxon>Roseivivax</taxon>
    </lineage>
</organism>
<feature type="modified residue" description="4-aspartylphosphate" evidence="1">
    <location>
        <position position="55"/>
    </location>
</feature>
<dbReference type="Proteomes" id="UP000023430">
    <property type="component" value="Unassembled WGS sequence"/>
</dbReference>
<keyword evidence="1" id="KW-0597">Phosphoprotein</keyword>
<accession>X7F8K6</accession>
<dbReference type="OrthoDB" id="582170at2"/>
<dbReference type="AlphaFoldDB" id="X7F8K6"/>
<dbReference type="InterPro" id="IPR001789">
    <property type="entry name" value="Sig_transdc_resp-reg_receiver"/>
</dbReference>
<reference evidence="3 4" key="1">
    <citation type="submission" date="2014-01" db="EMBL/GenBank/DDBJ databases">
        <title>Roseivivax isoporae LMG 25204 Genome Sequencing.</title>
        <authorList>
            <person name="Lai Q."/>
            <person name="Li G."/>
            <person name="Shao Z."/>
        </authorList>
    </citation>
    <scope>NUCLEOTIDE SEQUENCE [LARGE SCALE GENOMIC DNA]</scope>
    <source>
        <strain evidence="3 4">LMG 25204</strain>
    </source>
</reference>
<dbReference type="SMART" id="SM00448">
    <property type="entry name" value="REC"/>
    <property type="match status" value="1"/>
</dbReference>
<dbReference type="Gene3D" id="1.10.1740.10">
    <property type="match status" value="1"/>
</dbReference>
<proteinExistence type="predicted"/>
<dbReference type="STRING" id="1449351.RISW2_03570"/>
<name>X7F8K6_9RHOB</name>
<feature type="domain" description="Response regulatory" evidence="2">
    <location>
        <begin position="7"/>
        <end position="116"/>
    </location>
</feature>
<evidence type="ECO:0000259" key="2">
    <source>
        <dbReference type="PROSITE" id="PS50110"/>
    </source>
</evidence>
<dbReference type="EMBL" id="JAME01000013">
    <property type="protein sequence ID" value="ETX29033.1"/>
    <property type="molecule type" value="Genomic_DNA"/>
</dbReference>
<evidence type="ECO:0000313" key="4">
    <source>
        <dbReference type="Proteomes" id="UP000023430"/>
    </source>
</evidence>
<dbReference type="RefSeq" id="WP_051491923.1">
    <property type="nucleotide sequence ID" value="NZ_JAME01000013.1"/>
</dbReference>
<dbReference type="Gene3D" id="3.40.50.2300">
    <property type="match status" value="1"/>
</dbReference>
<evidence type="ECO:0000313" key="3">
    <source>
        <dbReference type="EMBL" id="ETX29033.1"/>
    </source>
</evidence>
<keyword evidence="4" id="KW-1185">Reference proteome</keyword>
<dbReference type="eggNOG" id="COG0784">
    <property type="taxonomic scope" value="Bacteria"/>
</dbReference>
<protein>
    <recommendedName>
        <fullName evidence="2">Response regulatory domain-containing protein</fullName>
    </recommendedName>
</protein>
<dbReference type="InterPro" id="IPR011006">
    <property type="entry name" value="CheY-like_superfamily"/>
</dbReference>
<evidence type="ECO:0000256" key="1">
    <source>
        <dbReference type="PROSITE-ProRule" id="PRU00169"/>
    </source>
</evidence>
<gene>
    <name evidence="3" type="ORF">RISW2_03570</name>
</gene>
<comment type="caution">
    <text evidence="3">The sequence shown here is derived from an EMBL/GenBank/DDBJ whole genome shotgun (WGS) entry which is preliminary data.</text>
</comment>